<dbReference type="OrthoDB" id="9798857at2"/>
<dbReference type="InterPro" id="IPR023772">
    <property type="entry name" value="DNA-bd_HTH_TetR-type_CS"/>
</dbReference>
<feature type="DNA-binding region" description="H-T-H motif" evidence="2">
    <location>
        <begin position="33"/>
        <end position="52"/>
    </location>
</feature>
<sequence>MARKTKEEAEKTYQALLQAAANLFIKNGIAETTLNQIAKEAGVTRGAFYWHFEDKNDVVRALWESYAKPQLEPLRQNLVSSFQTNPVDSLRHVTSQLLDRLINDERLGQALRIVMHNVELSENHTALREYLMEEHKMMIESFTAAFERINVAGLLRTDRAVETIAWGYICLMGGLVEKHFMPGTPLMLPDQGQNILDMYLDGVVMVQPDT</sequence>
<dbReference type="Pfam" id="PF00440">
    <property type="entry name" value="TetR_N"/>
    <property type="match status" value="1"/>
</dbReference>
<dbReference type="InterPro" id="IPR001647">
    <property type="entry name" value="HTH_TetR"/>
</dbReference>
<evidence type="ECO:0000313" key="5">
    <source>
        <dbReference type="Proteomes" id="UP000219439"/>
    </source>
</evidence>
<dbReference type="PANTHER" id="PTHR43479:SF11">
    <property type="entry name" value="ACREF_ENVCD OPERON REPRESSOR-RELATED"/>
    <property type="match status" value="1"/>
</dbReference>
<evidence type="ECO:0000313" key="4">
    <source>
        <dbReference type="EMBL" id="SNZ07386.1"/>
    </source>
</evidence>
<dbReference type="GO" id="GO:0003677">
    <property type="term" value="F:DNA binding"/>
    <property type="evidence" value="ECO:0007669"/>
    <property type="project" value="UniProtKB-UniRule"/>
</dbReference>
<dbReference type="EMBL" id="OBEL01000001">
    <property type="protein sequence ID" value="SNZ07386.1"/>
    <property type="molecule type" value="Genomic_DNA"/>
</dbReference>
<dbReference type="Proteomes" id="UP000219439">
    <property type="component" value="Unassembled WGS sequence"/>
</dbReference>
<evidence type="ECO:0000256" key="1">
    <source>
        <dbReference type="ARBA" id="ARBA00023125"/>
    </source>
</evidence>
<evidence type="ECO:0000256" key="2">
    <source>
        <dbReference type="PROSITE-ProRule" id="PRU00335"/>
    </source>
</evidence>
<dbReference type="InterPro" id="IPR036271">
    <property type="entry name" value="Tet_transcr_reg_TetR-rel_C_sf"/>
</dbReference>
<evidence type="ECO:0000259" key="3">
    <source>
        <dbReference type="PROSITE" id="PS50977"/>
    </source>
</evidence>
<reference evidence="4 5" key="1">
    <citation type="submission" date="2017-09" db="EMBL/GenBank/DDBJ databases">
        <authorList>
            <person name="Ehlers B."/>
            <person name="Leendertz F.H."/>
        </authorList>
    </citation>
    <scope>NUCLEOTIDE SEQUENCE [LARGE SCALE GENOMIC DNA]</scope>
    <source>
        <strain evidence="4 5">DSM 18289</strain>
    </source>
</reference>
<protein>
    <submittedName>
        <fullName evidence="4">Transcriptional regulator, TetR family</fullName>
    </submittedName>
</protein>
<dbReference type="PROSITE" id="PS01081">
    <property type="entry name" value="HTH_TETR_1"/>
    <property type="match status" value="1"/>
</dbReference>
<organism evidence="4 5">
    <name type="scientific">Cohaesibacter gelatinilyticus</name>
    <dbReference type="NCBI Taxonomy" id="372072"/>
    <lineage>
        <taxon>Bacteria</taxon>
        <taxon>Pseudomonadati</taxon>
        <taxon>Pseudomonadota</taxon>
        <taxon>Alphaproteobacteria</taxon>
        <taxon>Hyphomicrobiales</taxon>
        <taxon>Cohaesibacteraceae</taxon>
    </lineage>
</organism>
<dbReference type="PANTHER" id="PTHR43479">
    <property type="entry name" value="ACREF/ENVCD OPERON REPRESSOR-RELATED"/>
    <property type="match status" value="1"/>
</dbReference>
<keyword evidence="1 2" id="KW-0238">DNA-binding</keyword>
<dbReference type="InterPro" id="IPR009057">
    <property type="entry name" value="Homeodomain-like_sf"/>
</dbReference>
<dbReference type="SUPFAM" id="SSF48498">
    <property type="entry name" value="Tetracyclin repressor-like, C-terminal domain"/>
    <property type="match status" value="1"/>
</dbReference>
<dbReference type="AlphaFoldDB" id="A0A285NHN4"/>
<dbReference type="PROSITE" id="PS50977">
    <property type="entry name" value="HTH_TETR_2"/>
    <property type="match status" value="1"/>
</dbReference>
<dbReference type="PRINTS" id="PR00455">
    <property type="entry name" value="HTHTETR"/>
</dbReference>
<name>A0A285NHN4_9HYPH</name>
<accession>A0A285NHN4</accession>
<dbReference type="InterPro" id="IPR050624">
    <property type="entry name" value="HTH-type_Tx_Regulator"/>
</dbReference>
<proteinExistence type="predicted"/>
<dbReference type="RefSeq" id="WP_097152176.1">
    <property type="nucleotide sequence ID" value="NZ_OBEL01000001.1"/>
</dbReference>
<gene>
    <name evidence="4" type="ORF">SAMN06265368_0905</name>
</gene>
<dbReference type="Gene3D" id="1.10.357.10">
    <property type="entry name" value="Tetracycline Repressor, domain 2"/>
    <property type="match status" value="1"/>
</dbReference>
<dbReference type="SUPFAM" id="SSF46689">
    <property type="entry name" value="Homeodomain-like"/>
    <property type="match status" value="1"/>
</dbReference>
<keyword evidence="5" id="KW-1185">Reference proteome</keyword>
<feature type="domain" description="HTH tetR-type" evidence="3">
    <location>
        <begin position="10"/>
        <end position="70"/>
    </location>
</feature>